<dbReference type="Proteomes" id="UP000192140">
    <property type="component" value="Unassembled WGS sequence"/>
</dbReference>
<evidence type="ECO:0000313" key="2">
    <source>
        <dbReference type="EMBL" id="CVI54426.1"/>
    </source>
</evidence>
<name>A0A1S7TJJ3_9HYPH</name>
<reference evidence="2" key="1">
    <citation type="submission" date="2016-01" db="EMBL/GenBank/DDBJ databases">
        <authorList>
            <person name="Regsiter A."/>
            <person name="william w."/>
        </authorList>
    </citation>
    <scope>NUCLEOTIDE SEQUENCE</scope>
    <source>
        <strain evidence="2">NCPPB 1641</strain>
    </source>
</reference>
<keyword evidence="3" id="KW-1185">Reference proteome</keyword>
<gene>
    <name evidence="2" type="ORF">AGR7A_Cc100014</name>
</gene>
<evidence type="ECO:0000313" key="3">
    <source>
        <dbReference type="Proteomes" id="UP000192140"/>
    </source>
</evidence>
<sequence length="56" mass="5953">MLSHAVAHSRAYLGVLNVHFAHAFRAASVHCHLSSAPCRPRAGTGCRVGGGRRHHA</sequence>
<feature type="region of interest" description="Disordered" evidence="1">
    <location>
        <begin position="37"/>
        <end position="56"/>
    </location>
</feature>
<accession>A0A1S7TJJ3</accession>
<dbReference type="AlphaFoldDB" id="A0A1S7TJJ3"/>
<proteinExistence type="predicted"/>
<dbReference type="EMBL" id="FCNP01000002">
    <property type="protein sequence ID" value="CVI54426.1"/>
    <property type="molecule type" value="Genomic_DNA"/>
</dbReference>
<protein>
    <submittedName>
        <fullName evidence="2">Uncharacterized protein</fullName>
    </submittedName>
</protein>
<organism evidence="2 3">
    <name type="scientific">Agrobacterium deltaense NCPPB 1641</name>
    <dbReference type="NCBI Taxonomy" id="1183425"/>
    <lineage>
        <taxon>Bacteria</taxon>
        <taxon>Pseudomonadati</taxon>
        <taxon>Pseudomonadota</taxon>
        <taxon>Alphaproteobacteria</taxon>
        <taxon>Hyphomicrobiales</taxon>
        <taxon>Rhizobiaceae</taxon>
        <taxon>Rhizobium/Agrobacterium group</taxon>
        <taxon>Agrobacterium</taxon>
    </lineage>
</organism>
<comment type="caution">
    <text evidence="2">The sequence shown here is derived from an EMBL/GenBank/DDBJ whole genome shotgun (WGS) entry which is preliminary data.</text>
</comment>
<evidence type="ECO:0000256" key="1">
    <source>
        <dbReference type="SAM" id="MobiDB-lite"/>
    </source>
</evidence>